<accession>A0A6P1TCN6</accession>
<dbReference type="InterPro" id="IPR000055">
    <property type="entry name" value="Restrct_endonuc_typeI_TRD"/>
</dbReference>
<dbReference type="Proteomes" id="UP000563601">
    <property type="component" value="Unassembled WGS sequence"/>
</dbReference>
<organism evidence="5 8">
    <name type="scientific">Microbulbifer hydrolyticus</name>
    <dbReference type="NCBI Taxonomy" id="48074"/>
    <lineage>
        <taxon>Bacteria</taxon>
        <taxon>Pseudomonadati</taxon>
        <taxon>Pseudomonadota</taxon>
        <taxon>Gammaproteobacteria</taxon>
        <taxon>Cellvibrionales</taxon>
        <taxon>Microbulbiferaceae</taxon>
        <taxon>Microbulbifer</taxon>
    </lineage>
</organism>
<dbReference type="EC" id="3.1.21.3" evidence="5"/>
<dbReference type="EMBL" id="JACHHR010000002">
    <property type="protein sequence ID" value="MBB5211886.1"/>
    <property type="molecule type" value="Genomic_DNA"/>
</dbReference>
<evidence type="ECO:0000313" key="8">
    <source>
        <dbReference type="Proteomes" id="UP000563601"/>
    </source>
</evidence>
<dbReference type="Gene3D" id="3.90.220.20">
    <property type="entry name" value="DNA methylase specificity domains"/>
    <property type="match status" value="2"/>
</dbReference>
<dbReference type="AlphaFoldDB" id="A0A6P1TCN6"/>
<dbReference type="GO" id="GO:0009307">
    <property type="term" value="P:DNA restriction-modification system"/>
    <property type="evidence" value="ECO:0007669"/>
    <property type="project" value="UniProtKB-KW"/>
</dbReference>
<feature type="domain" description="Type I restriction modification DNA specificity" evidence="4">
    <location>
        <begin position="263"/>
        <end position="448"/>
    </location>
</feature>
<keyword evidence="6" id="KW-0540">Nuclease</keyword>
<protein>
    <submittedName>
        <fullName evidence="6">Restriction endonuclease subunit S</fullName>
    </submittedName>
    <submittedName>
        <fullName evidence="5">Type I restriction enzyme S subunit</fullName>
        <ecNumber evidence="5">3.1.21.3</ecNumber>
    </submittedName>
</protein>
<dbReference type="CDD" id="cd17517">
    <property type="entry name" value="RMtype1_S_EcoKI_StySPI-TRD2-CR2_like"/>
    <property type="match status" value="1"/>
</dbReference>
<name>A0A6P1TCN6_9GAMM</name>
<reference evidence="5 8" key="2">
    <citation type="submission" date="2020-08" db="EMBL/GenBank/DDBJ databases">
        <title>Genomic Encyclopedia of Type Strains, Phase IV (KMG-IV): sequencing the most valuable type-strain genomes for metagenomic binning, comparative biology and taxonomic classification.</title>
        <authorList>
            <person name="Goeker M."/>
        </authorList>
    </citation>
    <scope>NUCLEOTIDE SEQUENCE [LARGE SCALE GENOMIC DNA]</scope>
    <source>
        <strain evidence="5 8">DSM 11525</strain>
    </source>
</reference>
<evidence type="ECO:0000313" key="6">
    <source>
        <dbReference type="EMBL" id="QHQ40528.1"/>
    </source>
</evidence>
<evidence type="ECO:0000259" key="4">
    <source>
        <dbReference type="Pfam" id="PF01420"/>
    </source>
</evidence>
<dbReference type="EMBL" id="CP047491">
    <property type="protein sequence ID" value="QHQ40528.1"/>
    <property type="molecule type" value="Genomic_DNA"/>
</dbReference>
<proteinExistence type="inferred from homology"/>
<keyword evidence="6" id="KW-0255">Endonuclease</keyword>
<evidence type="ECO:0000256" key="3">
    <source>
        <dbReference type="ARBA" id="ARBA00023125"/>
    </source>
</evidence>
<dbReference type="PANTHER" id="PTHR30408">
    <property type="entry name" value="TYPE-1 RESTRICTION ENZYME ECOKI SPECIFICITY PROTEIN"/>
    <property type="match status" value="1"/>
</dbReference>
<dbReference type="GO" id="GO:0009035">
    <property type="term" value="F:type I site-specific deoxyribonuclease activity"/>
    <property type="evidence" value="ECO:0007669"/>
    <property type="project" value="UniProtKB-EC"/>
</dbReference>
<evidence type="ECO:0000256" key="1">
    <source>
        <dbReference type="ARBA" id="ARBA00010923"/>
    </source>
</evidence>
<keyword evidence="7" id="KW-1185">Reference proteome</keyword>
<dbReference type="SUPFAM" id="SSF116734">
    <property type="entry name" value="DNA methylase specificity domain"/>
    <property type="match status" value="2"/>
</dbReference>
<dbReference type="REBASE" id="366925">
    <property type="entry name" value="S.MhyIRE31ORF17135P"/>
</dbReference>
<dbReference type="PANTHER" id="PTHR30408:SF13">
    <property type="entry name" value="TYPE I RESTRICTION ENZYME HINDI SPECIFICITY SUBUNIT"/>
    <property type="match status" value="1"/>
</dbReference>
<dbReference type="InterPro" id="IPR052021">
    <property type="entry name" value="Type-I_RS_S_subunit"/>
</dbReference>
<sequence>MLADLPQNWRWMKFEEILKQPLRNGIYKKKEFHGRGCKVINMGELFANPRIKSGLQMKRVELTSKELEKSVLKEGDLIFARRSLTAEGAGKCCVILSLDEPTTFESSIIRARLNQEVASPEFYFYLFNSPFGKWLLGTILRQVAVSGITGSDLAKLEVPVPPRDVQDQIVDYGRNLDDKIELNRQINTTLESMAQALFKSWFVDFDPVIDNALAAGHPIPEALQARAERRRALRENPQQPLPAKIQQLFPSSFVFSEEMGWIPEGWDGKLIKEFVEVTDYVANGSFAALKQNVTLYDDSEYALYVRTTDFKNNFSQEKAKYVDRDSYSFLKKTVLTGDEVIISNVGDTGTVFRPPVWMNRPMTLGSNAIALRSENMGNFLHLYFESDFGQHQISGIVGGSAQPKFNKTDFRALKVYFGSKEIVAAFESRVSSLRNKECLNKAQIDQLEQLRNSLLPKLLSGQIQIPEAEQQLADVI</sequence>
<comment type="similarity">
    <text evidence="1">Belongs to the type-I restriction system S methylase family.</text>
</comment>
<keyword evidence="3" id="KW-0238">DNA-binding</keyword>
<evidence type="ECO:0000313" key="5">
    <source>
        <dbReference type="EMBL" id="MBB5211886.1"/>
    </source>
</evidence>
<keyword evidence="5" id="KW-0378">Hydrolase</keyword>
<feature type="domain" description="Type I restriction modification DNA specificity" evidence="4">
    <location>
        <begin position="6"/>
        <end position="191"/>
    </location>
</feature>
<dbReference type="Pfam" id="PF01420">
    <property type="entry name" value="Methylase_S"/>
    <property type="match status" value="2"/>
</dbReference>
<dbReference type="InterPro" id="IPR044946">
    <property type="entry name" value="Restrct_endonuc_typeI_TRD_sf"/>
</dbReference>
<gene>
    <name evidence="6" type="ORF">GTQ55_17130</name>
    <name evidence="5" type="ORF">HNQ53_002104</name>
</gene>
<reference evidence="6 7" key="1">
    <citation type="submission" date="2020-01" db="EMBL/GenBank/DDBJ databases">
        <title>The possibility of degradation of plastic by Microbulbifer hydrolyticus IRE-31.</title>
        <authorList>
            <person name="Liu L."/>
        </authorList>
    </citation>
    <scope>NUCLEOTIDE SEQUENCE [LARGE SCALE GENOMIC DNA]</scope>
    <source>
        <strain evidence="6 7">IRE-31</strain>
    </source>
</reference>
<dbReference type="GO" id="GO:0003677">
    <property type="term" value="F:DNA binding"/>
    <property type="evidence" value="ECO:0007669"/>
    <property type="project" value="UniProtKB-KW"/>
</dbReference>
<dbReference type="Proteomes" id="UP000464675">
    <property type="component" value="Chromosome"/>
</dbReference>
<evidence type="ECO:0000313" key="7">
    <source>
        <dbReference type="Proteomes" id="UP000464675"/>
    </source>
</evidence>
<dbReference type="OrthoDB" id="5677527at2"/>
<keyword evidence="2" id="KW-0680">Restriction system</keyword>
<evidence type="ECO:0000256" key="2">
    <source>
        <dbReference type="ARBA" id="ARBA00022747"/>
    </source>
</evidence>
<dbReference type="RefSeq" id="WP_161859819.1">
    <property type="nucleotide sequence ID" value="NZ_CP047491.1"/>
</dbReference>